<keyword evidence="6" id="KW-1185">Reference proteome</keyword>
<evidence type="ECO:0000256" key="3">
    <source>
        <dbReference type="ARBA" id="ARBA00022729"/>
    </source>
</evidence>
<evidence type="ECO:0000313" key="6">
    <source>
        <dbReference type="Proteomes" id="UP000199634"/>
    </source>
</evidence>
<feature type="domain" description="Ca3427-like PBP 2" evidence="4">
    <location>
        <begin position="92"/>
        <end position="178"/>
    </location>
</feature>
<proteinExistence type="inferred from homology"/>
<dbReference type="Gene3D" id="3.40.190.10">
    <property type="entry name" value="Periplasmic binding protein-like II"/>
    <property type="match status" value="2"/>
</dbReference>
<keyword evidence="3" id="KW-0732">Signal</keyword>
<reference evidence="5 6" key="1">
    <citation type="submission" date="2016-10" db="EMBL/GenBank/DDBJ databases">
        <authorList>
            <person name="de Groot N.N."/>
        </authorList>
    </citation>
    <scope>NUCLEOTIDE SEQUENCE [LARGE SCALE GENOMIC DNA]</scope>
    <source>
        <strain evidence="5 6">CGMCC 1.10825</strain>
    </source>
</reference>
<evidence type="ECO:0000256" key="1">
    <source>
        <dbReference type="ARBA" id="ARBA00004418"/>
    </source>
</evidence>
<dbReference type="GO" id="GO:0042597">
    <property type="term" value="C:periplasmic space"/>
    <property type="evidence" value="ECO:0007669"/>
    <property type="project" value="UniProtKB-SubCell"/>
</dbReference>
<gene>
    <name evidence="5" type="ORF">SAMN02927937_01738</name>
</gene>
<sequence length="281" mass="32072">MKTVRIIGVPEHFNFPWQLTIDEGLFHQAGIDVQWNDVPEGTGKMCEMLRTDETDVAVILTEGILKDISNGNESVILQTFVQSPLQWGIHVNAKSSYQTIDDLFGKTAAISRYGSGSELMTYVNASNQNWDFDSVKFEVVHTIDGAVEALSAQKADYFMWDRFMTQPVVDQGVFRRVGVCPTPWPCFMIVARKDFYSENKAMVEHLLEIINQTTSEFKMIPSIDKTLASVFNQQLSDIKQWLQITKWSQKKPSETQFNQIIADLLKYNIIKQPLKYSEVVV</sequence>
<dbReference type="PANTHER" id="PTHR30024:SF47">
    <property type="entry name" value="TAURINE-BINDING PERIPLASMIC PROTEIN"/>
    <property type="match status" value="1"/>
</dbReference>
<dbReference type="CDD" id="cd13637">
    <property type="entry name" value="PBP2_Ca3427_like"/>
    <property type="match status" value="1"/>
</dbReference>
<protein>
    <submittedName>
        <fullName evidence="5">ABC-type nitrate/sulfonate/bicarbonate transport system, substrate-binding protein</fullName>
    </submittedName>
</protein>
<dbReference type="EMBL" id="FNXE01000022">
    <property type="protein sequence ID" value="SEH84413.1"/>
    <property type="molecule type" value="Genomic_DNA"/>
</dbReference>
<comment type="subcellular location">
    <subcellularLocation>
        <location evidence="1">Periplasm</location>
    </subcellularLocation>
</comment>
<dbReference type="SUPFAM" id="SSF53850">
    <property type="entry name" value="Periplasmic binding protein-like II"/>
    <property type="match status" value="1"/>
</dbReference>
<dbReference type="Pfam" id="PF22384">
    <property type="entry name" value="PBP2_Ca3427_like"/>
    <property type="match status" value="1"/>
</dbReference>
<evidence type="ECO:0000313" key="5">
    <source>
        <dbReference type="EMBL" id="SEH84413.1"/>
    </source>
</evidence>
<dbReference type="InterPro" id="IPR054364">
    <property type="entry name" value="Ca3427-like_PBP2"/>
</dbReference>
<dbReference type="Proteomes" id="UP000199634">
    <property type="component" value="Unassembled WGS sequence"/>
</dbReference>
<name>A0A1H6LGK6_9FLAO</name>
<dbReference type="RefSeq" id="WP_091099068.1">
    <property type="nucleotide sequence ID" value="NZ_FNXE01000022.1"/>
</dbReference>
<organism evidence="5 6">
    <name type="scientific">Paenimyroides marinum</name>
    <dbReference type="NCBI Taxonomy" id="1159016"/>
    <lineage>
        <taxon>Bacteria</taxon>
        <taxon>Pseudomonadati</taxon>
        <taxon>Bacteroidota</taxon>
        <taxon>Flavobacteriia</taxon>
        <taxon>Flavobacteriales</taxon>
        <taxon>Flavobacteriaceae</taxon>
        <taxon>Paenimyroides</taxon>
    </lineage>
</organism>
<accession>A0A1H6LGK6</accession>
<comment type="similarity">
    <text evidence="2">Belongs to the bacterial solute-binding protein SsuA/TauA family.</text>
</comment>
<dbReference type="PANTHER" id="PTHR30024">
    <property type="entry name" value="ALIPHATIC SULFONATES-BINDING PROTEIN-RELATED"/>
    <property type="match status" value="1"/>
</dbReference>
<dbReference type="OrthoDB" id="6191474at2"/>
<evidence type="ECO:0000259" key="4">
    <source>
        <dbReference type="Pfam" id="PF22384"/>
    </source>
</evidence>
<dbReference type="AlphaFoldDB" id="A0A1H6LGK6"/>
<dbReference type="STRING" id="1159016.SAMN02927937_01738"/>
<evidence type="ECO:0000256" key="2">
    <source>
        <dbReference type="ARBA" id="ARBA00010742"/>
    </source>
</evidence>